<comment type="caution">
    <text evidence="15">The sequence shown here is derived from an EMBL/GenBank/DDBJ whole genome shotgun (WGS) entry which is preliminary data.</text>
</comment>
<evidence type="ECO:0000256" key="7">
    <source>
        <dbReference type="ARBA" id="ARBA00022827"/>
    </source>
</evidence>
<dbReference type="OrthoDB" id="167398at2759"/>
<accession>A0A8X7RP14</accession>
<dbReference type="Gene3D" id="1.10.238.10">
    <property type="entry name" value="EF-hand"/>
    <property type="match status" value="1"/>
</dbReference>
<evidence type="ECO:0000256" key="1">
    <source>
        <dbReference type="ARBA" id="ARBA00004141"/>
    </source>
</evidence>
<dbReference type="PROSITE" id="PS50222">
    <property type="entry name" value="EF_HAND_2"/>
    <property type="match status" value="1"/>
</dbReference>
<comment type="similarity">
    <text evidence="2">Belongs to the RBOH (TC 5.B.1.3) family.</text>
</comment>
<feature type="domain" description="EF-hand" evidence="14">
    <location>
        <begin position="182"/>
        <end position="213"/>
    </location>
</feature>
<dbReference type="EMBL" id="JAAMPC010000009">
    <property type="protein sequence ID" value="KAG2292748.1"/>
    <property type="molecule type" value="Genomic_DNA"/>
</dbReference>
<comment type="subcellular location">
    <subcellularLocation>
        <location evidence="1">Membrane</location>
        <topology evidence="1">Multi-pass membrane protein</topology>
    </subcellularLocation>
</comment>
<dbReference type="GO" id="GO:0004601">
    <property type="term" value="F:peroxidase activity"/>
    <property type="evidence" value="ECO:0007669"/>
    <property type="project" value="UniProtKB-KW"/>
</dbReference>
<keyword evidence="5" id="KW-0812">Transmembrane</keyword>
<evidence type="ECO:0000259" key="14">
    <source>
        <dbReference type="PROSITE" id="PS50222"/>
    </source>
</evidence>
<keyword evidence="3" id="KW-0575">Peroxidase</keyword>
<dbReference type="Pfam" id="PF13405">
    <property type="entry name" value="EF-hand_6"/>
    <property type="match status" value="1"/>
</dbReference>
<reference evidence="15 16" key="1">
    <citation type="submission" date="2020-02" db="EMBL/GenBank/DDBJ databases">
        <authorList>
            <person name="Ma Q."/>
            <person name="Huang Y."/>
            <person name="Song X."/>
            <person name="Pei D."/>
        </authorList>
    </citation>
    <scope>NUCLEOTIDE SEQUENCE [LARGE SCALE GENOMIC DNA]</scope>
    <source>
        <strain evidence="15">Sxm20200214</strain>
        <tissue evidence="15">Leaf</tissue>
    </source>
</reference>
<keyword evidence="11" id="KW-0560">Oxidoreductase</keyword>
<evidence type="ECO:0000313" key="16">
    <source>
        <dbReference type="Proteomes" id="UP000886595"/>
    </source>
</evidence>
<dbReference type="InterPro" id="IPR013623">
    <property type="entry name" value="NADPH_Ox"/>
</dbReference>
<keyword evidence="9" id="KW-0521">NADP</keyword>
<feature type="compositionally biased region" description="Low complexity" evidence="13">
    <location>
        <begin position="10"/>
        <end position="22"/>
    </location>
</feature>
<organism evidence="15 16">
    <name type="scientific">Brassica carinata</name>
    <name type="common">Ethiopian mustard</name>
    <name type="synonym">Abyssinian cabbage</name>
    <dbReference type="NCBI Taxonomy" id="52824"/>
    <lineage>
        <taxon>Eukaryota</taxon>
        <taxon>Viridiplantae</taxon>
        <taxon>Streptophyta</taxon>
        <taxon>Embryophyta</taxon>
        <taxon>Tracheophyta</taxon>
        <taxon>Spermatophyta</taxon>
        <taxon>Magnoliopsida</taxon>
        <taxon>eudicotyledons</taxon>
        <taxon>Gunneridae</taxon>
        <taxon>Pentapetalae</taxon>
        <taxon>rosids</taxon>
        <taxon>malvids</taxon>
        <taxon>Brassicales</taxon>
        <taxon>Brassicaceae</taxon>
        <taxon>Brassiceae</taxon>
        <taxon>Brassica</taxon>
    </lineage>
</organism>
<feature type="region of interest" description="Disordered" evidence="13">
    <location>
        <begin position="1"/>
        <end position="28"/>
    </location>
</feature>
<dbReference type="PROSITE" id="PS00018">
    <property type="entry name" value="EF_HAND_1"/>
    <property type="match status" value="1"/>
</dbReference>
<keyword evidence="7" id="KW-0274">FAD</keyword>
<keyword evidence="16" id="KW-1185">Reference proteome</keyword>
<evidence type="ECO:0000256" key="12">
    <source>
        <dbReference type="ARBA" id="ARBA00023136"/>
    </source>
</evidence>
<proteinExistence type="inferred from homology"/>
<name>A0A8X7RP14_BRACI</name>
<evidence type="ECO:0000256" key="13">
    <source>
        <dbReference type="SAM" id="MobiDB-lite"/>
    </source>
</evidence>
<keyword evidence="6" id="KW-0479">Metal-binding</keyword>
<evidence type="ECO:0000256" key="9">
    <source>
        <dbReference type="ARBA" id="ARBA00022857"/>
    </source>
</evidence>
<evidence type="ECO:0000256" key="8">
    <source>
        <dbReference type="ARBA" id="ARBA00022837"/>
    </source>
</evidence>
<dbReference type="InterPro" id="IPR018247">
    <property type="entry name" value="EF_Hand_1_Ca_BS"/>
</dbReference>
<dbReference type="SUPFAM" id="SSF47473">
    <property type="entry name" value="EF-hand"/>
    <property type="match status" value="1"/>
</dbReference>
<evidence type="ECO:0000256" key="11">
    <source>
        <dbReference type="ARBA" id="ARBA00023002"/>
    </source>
</evidence>
<dbReference type="InterPro" id="IPR011992">
    <property type="entry name" value="EF-hand-dom_pair"/>
</dbReference>
<dbReference type="AlphaFoldDB" id="A0A8X7RP14"/>
<keyword evidence="10" id="KW-1133">Transmembrane helix</keyword>
<sequence>MLEGVEIDPNGENTTNSNNAESSGGGGGILKNVSRNLGVGSIIRSIKKSGNLGLHNTRKSGNLGPTLPVALEKKQGPQRVERTTSSAARGLQSLRFLDRTVTGRERDSWRSIENRFNQFAVDGRLPKEKFGICIGMGDTLEFAGEVYEALSRRRQMNTENGIDKEQLKLFWEDMIKKDLDCRLQIFFDMCDKDGDGKLTEEEVKEVMVLSASANRLANLKKNAASYASLIMEELDPDHHGYIEVSILLSFSS</sequence>
<dbReference type="Proteomes" id="UP000886595">
    <property type="component" value="Unassembled WGS sequence"/>
</dbReference>
<dbReference type="GO" id="GO:0050664">
    <property type="term" value="F:oxidoreductase activity, acting on NAD(P)H, oxygen as acceptor"/>
    <property type="evidence" value="ECO:0007669"/>
    <property type="project" value="InterPro"/>
</dbReference>
<evidence type="ECO:0000313" key="15">
    <source>
        <dbReference type="EMBL" id="KAG2292748.1"/>
    </source>
</evidence>
<feature type="region of interest" description="Disordered" evidence="13">
    <location>
        <begin position="51"/>
        <end position="85"/>
    </location>
</feature>
<keyword evidence="12" id="KW-0472">Membrane</keyword>
<dbReference type="FunFam" id="1.10.238.10:FF:000049">
    <property type="entry name" value="Respiratory burst oxidase homolog A"/>
    <property type="match status" value="1"/>
</dbReference>
<feature type="compositionally biased region" description="Basic and acidic residues" evidence="13">
    <location>
        <begin position="71"/>
        <end position="82"/>
    </location>
</feature>
<dbReference type="InterPro" id="IPR002048">
    <property type="entry name" value="EF_hand_dom"/>
</dbReference>
<keyword evidence="8" id="KW-0106">Calcium</keyword>
<gene>
    <name evidence="15" type="ORF">Bca52824_039417</name>
</gene>
<evidence type="ECO:0000256" key="2">
    <source>
        <dbReference type="ARBA" id="ARBA00007975"/>
    </source>
</evidence>
<evidence type="ECO:0000256" key="4">
    <source>
        <dbReference type="ARBA" id="ARBA00022630"/>
    </source>
</evidence>
<dbReference type="GO" id="GO:0005509">
    <property type="term" value="F:calcium ion binding"/>
    <property type="evidence" value="ECO:0007669"/>
    <property type="project" value="InterPro"/>
</dbReference>
<evidence type="ECO:0000256" key="3">
    <source>
        <dbReference type="ARBA" id="ARBA00022559"/>
    </source>
</evidence>
<protein>
    <recommendedName>
        <fullName evidence="14">EF-hand domain-containing protein</fullName>
    </recommendedName>
</protein>
<evidence type="ECO:0000256" key="6">
    <source>
        <dbReference type="ARBA" id="ARBA00022723"/>
    </source>
</evidence>
<evidence type="ECO:0000256" key="5">
    <source>
        <dbReference type="ARBA" id="ARBA00022692"/>
    </source>
</evidence>
<dbReference type="GO" id="GO:0016020">
    <property type="term" value="C:membrane"/>
    <property type="evidence" value="ECO:0007669"/>
    <property type="project" value="UniProtKB-SubCell"/>
</dbReference>
<dbReference type="Pfam" id="PF08414">
    <property type="entry name" value="NADPH_Ox"/>
    <property type="match status" value="1"/>
</dbReference>
<evidence type="ECO:0000256" key="10">
    <source>
        <dbReference type="ARBA" id="ARBA00022989"/>
    </source>
</evidence>
<keyword evidence="4" id="KW-0285">Flavoprotein</keyword>